<comment type="caution">
    <text evidence="9">The sequence shown here is derived from an EMBL/GenBank/DDBJ whole genome shotgun (WGS) entry which is preliminary data.</text>
</comment>
<reference evidence="9 10" key="1">
    <citation type="submission" date="2024-08" db="EMBL/GenBank/DDBJ databases">
        <authorList>
            <person name="Cucini C."/>
            <person name="Frati F."/>
        </authorList>
    </citation>
    <scope>NUCLEOTIDE SEQUENCE [LARGE SCALE GENOMIC DNA]</scope>
</reference>
<gene>
    <name evidence="9" type="ORF">ODALV1_LOCUS29866</name>
</gene>
<evidence type="ECO:0000313" key="9">
    <source>
        <dbReference type="EMBL" id="CAL8143751.1"/>
    </source>
</evidence>
<dbReference type="InterPro" id="IPR011333">
    <property type="entry name" value="SKP1/BTB/POZ_sf"/>
</dbReference>
<feature type="domain" description="BTB" evidence="7">
    <location>
        <begin position="192"/>
        <end position="258"/>
    </location>
</feature>
<evidence type="ECO:0000256" key="2">
    <source>
        <dbReference type="ARBA" id="ARBA00022771"/>
    </source>
</evidence>
<sequence>MDSISMEDELGMVSETIISSADKQNHVDHIYGLVTGSTSPSSLSNFGMTASVSAIRGRSKVWNEFAVTPDGKKVACRLCGDCLAYSNSHSTSSMLKHLKRKHNLDLYPQANGDDLGNSLNSDKLNGPSPPTTEKRNRPKLKKVIPKDVEETDTSIQHGPLQFKDPCVRMKWTDHSDTFLRTFSSLYSDESYTDVTLVAEKQYFKAHRVILSSASDFFDDTFKMTPFGQHPIIFLKDIKAMDLRILLDFIYKGEVSIPPSLIPGLVKVGSELRVRGLSDFVWNEQLASNIFQPQPLSSQTTQNAQQTTANRARPAQQIQPTVPAATQIQSQPATVTPLTTANHNPTSTAPATGAQLNSTVTSPNKMFSPVRAVLRHTQPILGSSGVVGLATSQPQQQATTSTLSNGTLAGVPRTYSRILNIRPTSPASSSNVSGQFITGDLSAVCSSVASTFPAMKRIRIVTSAAGLAEGQKQVCKIGTDNTSLQTFGENDTGTETVLMVTNEGETMLSTTQGGVTVLTPNTSMALPVGLTLKDTRYNSSNPISTFQNTQLSSQPVTVLTSSQSQSRSQELDEVVYSITELPGSSHEVLMAQDHEMVVCDDSGELVEKKPFLSA</sequence>
<protein>
    <submittedName>
        <fullName evidence="9">Uncharacterized protein</fullName>
    </submittedName>
</protein>
<dbReference type="PANTHER" id="PTHR23110">
    <property type="entry name" value="BTB DOMAIN TRANSCRIPTION FACTOR"/>
    <property type="match status" value="1"/>
</dbReference>
<proteinExistence type="predicted"/>
<dbReference type="InterPro" id="IPR003656">
    <property type="entry name" value="Znf_BED"/>
</dbReference>
<dbReference type="CDD" id="cd18315">
    <property type="entry name" value="BTB_POZ_BAB-like"/>
    <property type="match status" value="1"/>
</dbReference>
<dbReference type="Proteomes" id="UP001642540">
    <property type="component" value="Unassembled WGS sequence"/>
</dbReference>
<organism evidence="9 10">
    <name type="scientific">Orchesella dallaii</name>
    <dbReference type="NCBI Taxonomy" id="48710"/>
    <lineage>
        <taxon>Eukaryota</taxon>
        <taxon>Metazoa</taxon>
        <taxon>Ecdysozoa</taxon>
        <taxon>Arthropoda</taxon>
        <taxon>Hexapoda</taxon>
        <taxon>Collembola</taxon>
        <taxon>Entomobryomorpha</taxon>
        <taxon>Entomobryoidea</taxon>
        <taxon>Orchesellidae</taxon>
        <taxon>Orchesellinae</taxon>
        <taxon>Orchesella</taxon>
    </lineage>
</organism>
<evidence type="ECO:0000256" key="6">
    <source>
        <dbReference type="SAM" id="MobiDB-lite"/>
    </source>
</evidence>
<evidence type="ECO:0000259" key="8">
    <source>
        <dbReference type="PROSITE" id="PS50808"/>
    </source>
</evidence>
<dbReference type="PROSITE" id="PS50097">
    <property type="entry name" value="BTB"/>
    <property type="match status" value="1"/>
</dbReference>
<dbReference type="Pfam" id="PF02892">
    <property type="entry name" value="zf-BED"/>
    <property type="match status" value="1"/>
</dbReference>
<dbReference type="Gene3D" id="3.30.710.10">
    <property type="entry name" value="Potassium Channel Kv1.1, Chain A"/>
    <property type="match status" value="1"/>
</dbReference>
<dbReference type="PROSITE" id="PS50808">
    <property type="entry name" value="ZF_BED"/>
    <property type="match status" value="1"/>
</dbReference>
<evidence type="ECO:0000259" key="7">
    <source>
        <dbReference type="PROSITE" id="PS50097"/>
    </source>
</evidence>
<feature type="region of interest" description="Disordered" evidence="6">
    <location>
        <begin position="109"/>
        <end position="141"/>
    </location>
</feature>
<evidence type="ECO:0000256" key="4">
    <source>
        <dbReference type="ARBA" id="ARBA00023242"/>
    </source>
</evidence>
<evidence type="ECO:0000256" key="5">
    <source>
        <dbReference type="PROSITE-ProRule" id="PRU00027"/>
    </source>
</evidence>
<feature type="region of interest" description="Disordered" evidence="6">
    <location>
        <begin position="292"/>
        <end position="328"/>
    </location>
</feature>
<evidence type="ECO:0000256" key="1">
    <source>
        <dbReference type="ARBA" id="ARBA00022723"/>
    </source>
</evidence>
<feature type="domain" description="BED-type" evidence="8">
    <location>
        <begin position="56"/>
        <end position="102"/>
    </location>
</feature>
<dbReference type="SUPFAM" id="SSF57667">
    <property type="entry name" value="beta-beta-alpha zinc fingers"/>
    <property type="match status" value="1"/>
</dbReference>
<dbReference type="InterPro" id="IPR036236">
    <property type="entry name" value="Znf_C2H2_sf"/>
</dbReference>
<keyword evidence="10" id="KW-1185">Reference proteome</keyword>
<dbReference type="Pfam" id="PF00651">
    <property type="entry name" value="BTB"/>
    <property type="match status" value="1"/>
</dbReference>
<dbReference type="InterPro" id="IPR000210">
    <property type="entry name" value="BTB/POZ_dom"/>
</dbReference>
<dbReference type="SMART" id="SM00225">
    <property type="entry name" value="BTB"/>
    <property type="match status" value="1"/>
</dbReference>
<dbReference type="InterPro" id="IPR051095">
    <property type="entry name" value="Dros_DevTransReg"/>
</dbReference>
<feature type="compositionally biased region" description="Low complexity" evidence="6">
    <location>
        <begin position="298"/>
        <end position="312"/>
    </location>
</feature>
<keyword evidence="1" id="KW-0479">Metal-binding</keyword>
<evidence type="ECO:0000256" key="3">
    <source>
        <dbReference type="ARBA" id="ARBA00022833"/>
    </source>
</evidence>
<keyword evidence="3" id="KW-0862">Zinc</keyword>
<dbReference type="EMBL" id="CAXLJM020000160">
    <property type="protein sequence ID" value="CAL8143751.1"/>
    <property type="molecule type" value="Genomic_DNA"/>
</dbReference>
<accession>A0ABP1S5P6</accession>
<dbReference type="PANTHER" id="PTHR23110:SF109">
    <property type="entry name" value="FI07618P-RELATED"/>
    <property type="match status" value="1"/>
</dbReference>
<feature type="compositionally biased region" description="Polar residues" evidence="6">
    <location>
        <begin position="315"/>
        <end position="328"/>
    </location>
</feature>
<keyword evidence="4" id="KW-0539">Nucleus</keyword>
<name>A0ABP1S5P6_9HEXA</name>
<evidence type="ECO:0000313" key="10">
    <source>
        <dbReference type="Proteomes" id="UP001642540"/>
    </source>
</evidence>
<dbReference type="SUPFAM" id="SSF54695">
    <property type="entry name" value="POZ domain"/>
    <property type="match status" value="1"/>
</dbReference>
<dbReference type="SMART" id="SM00614">
    <property type="entry name" value="ZnF_BED"/>
    <property type="match status" value="1"/>
</dbReference>
<keyword evidence="2 5" id="KW-0863">Zinc-finger</keyword>